<comment type="caution">
    <text evidence="1">The sequence shown here is derived from an EMBL/GenBank/DDBJ whole genome shotgun (WGS) entry which is preliminary data.</text>
</comment>
<dbReference type="Proteomes" id="UP001162992">
    <property type="component" value="Chromosome 17"/>
</dbReference>
<keyword evidence="2" id="KW-1185">Reference proteome</keyword>
<reference evidence="2" key="1">
    <citation type="journal article" date="2024" name="Proc. Natl. Acad. Sci. U.S.A.">
        <title>Extraordinary preservation of gene collinearity over three hundred million years revealed in homosporous lycophytes.</title>
        <authorList>
            <person name="Li C."/>
            <person name="Wickell D."/>
            <person name="Kuo L.Y."/>
            <person name="Chen X."/>
            <person name="Nie B."/>
            <person name="Liao X."/>
            <person name="Peng D."/>
            <person name="Ji J."/>
            <person name="Jenkins J."/>
            <person name="Williams M."/>
            <person name="Shu S."/>
            <person name="Plott C."/>
            <person name="Barry K."/>
            <person name="Rajasekar S."/>
            <person name="Grimwood J."/>
            <person name="Han X."/>
            <person name="Sun S."/>
            <person name="Hou Z."/>
            <person name="He W."/>
            <person name="Dai G."/>
            <person name="Sun C."/>
            <person name="Schmutz J."/>
            <person name="Leebens-Mack J.H."/>
            <person name="Li F.W."/>
            <person name="Wang L."/>
        </authorList>
    </citation>
    <scope>NUCLEOTIDE SEQUENCE [LARGE SCALE GENOMIC DNA]</scope>
    <source>
        <strain evidence="2">cv. PW_Plant_1</strain>
    </source>
</reference>
<accession>A0ACC2B4J1</accession>
<sequence length="110" mass="12523">MNSSTSIIKTSFAKHSKCFFVVHKMKIFGFLVSKGIACNDPSKICWLSYAKSVVSKYCSYETCYNAFTFMVHRAYQVHLFYELDPSLTNMLLLLVAILGFETLAIVFLLP</sequence>
<proteinExistence type="predicted"/>
<evidence type="ECO:0000313" key="1">
    <source>
        <dbReference type="EMBL" id="KAJ7524704.1"/>
    </source>
</evidence>
<evidence type="ECO:0000313" key="2">
    <source>
        <dbReference type="Proteomes" id="UP001162992"/>
    </source>
</evidence>
<organism evidence="1 2">
    <name type="scientific">Diphasiastrum complanatum</name>
    <name type="common">Issler's clubmoss</name>
    <name type="synonym">Lycopodium complanatum</name>
    <dbReference type="NCBI Taxonomy" id="34168"/>
    <lineage>
        <taxon>Eukaryota</taxon>
        <taxon>Viridiplantae</taxon>
        <taxon>Streptophyta</taxon>
        <taxon>Embryophyta</taxon>
        <taxon>Tracheophyta</taxon>
        <taxon>Lycopodiopsida</taxon>
        <taxon>Lycopodiales</taxon>
        <taxon>Lycopodiaceae</taxon>
        <taxon>Lycopodioideae</taxon>
        <taxon>Diphasiastrum</taxon>
    </lineage>
</organism>
<name>A0ACC2B4J1_DIPCM</name>
<protein>
    <submittedName>
        <fullName evidence="1">Uncharacterized protein</fullName>
    </submittedName>
</protein>
<dbReference type="EMBL" id="CM055108">
    <property type="protein sequence ID" value="KAJ7524704.1"/>
    <property type="molecule type" value="Genomic_DNA"/>
</dbReference>
<gene>
    <name evidence="1" type="ORF">O6H91_17G017500</name>
</gene>